<dbReference type="GO" id="GO:0016020">
    <property type="term" value="C:membrane"/>
    <property type="evidence" value="ECO:0007669"/>
    <property type="project" value="UniProtKB-SubCell"/>
</dbReference>
<evidence type="ECO:0000256" key="7">
    <source>
        <dbReference type="SAM" id="Phobius"/>
    </source>
</evidence>
<comment type="caution">
    <text evidence="8">The sequence shown here is derived from an EMBL/GenBank/DDBJ whole genome shotgun (WGS) entry which is preliminary data.</text>
</comment>
<evidence type="ECO:0000256" key="4">
    <source>
        <dbReference type="ARBA" id="ARBA00022989"/>
    </source>
</evidence>
<evidence type="ECO:0000256" key="5">
    <source>
        <dbReference type="ARBA" id="ARBA00023136"/>
    </source>
</evidence>
<evidence type="ECO:0000256" key="1">
    <source>
        <dbReference type="ARBA" id="ARBA00004141"/>
    </source>
</evidence>
<feature type="region of interest" description="Disordered" evidence="6">
    <location>
        <begin position="139"/>
        <end position="163"/>
    </location>
</feature>
<feature type="transmembrane region" description="Helical" evidence="7">
    <location>
        <begin position="301"/>
        <end position="321"/>
    </location>
</feature>
<gene>
    <name evidence="8" type="ORF">Pla144_24440</name>
</gene>
<feature type="transmembrane region" description="Helical" evidence="7">
    <location>
        <begin position="235"/>
        <end position="257"/>
    </location>
</feature>
<dbReference type="PANTHER" id="PTHR21716:SF62">
    <property type="entry name" value="TRANSPORT PROTEIN YDBI-RELATED"/>
    <property type="match status" value="1"/>
</dbReference>
<protein>
    <recommendedName>
        <fullName evidence="10">Pheromone autoinducer 2 transporter</fullName>
    </recommendedName>
</protein>
<sequence>MQHDNEHSLRHSATVIGIAIFGVIVVAACATVFVLATDIILILFMGIVFGVFLSRVSQLLAAFSPLKYSWSLAAVTGTLILLFCGFSAIFGVQINTRINKAVEQADEGIQHLNDWSKEYPPLRTVLMSTPFLRQLIDDEKQSSDKESDSVSKEADSQTKMMEQSALQSTAKRSAQAVAGIFKTTLGLFVNSLLIFFVGLFLAIDPGSYRDGCVQLFSQKKQERTRDIMNQMGDTLWHWLLGRFASMAITGVSAGLLLRVVGVPMAFTLAVVTALLTFIPNIGPALALILAILFALPKGGTIVLLVVLGYIALQLVESYAITPLIQQKQASLPPALLIAFQAIMGVLFGFLGAGVASPLLAVSKVGVEEAYIKDVLEKPGKD</sequence>
<evidence type="ECO:0000313" key="8">
    <source>
        <dbReference type="EMBL" id="TWU27667.1"/>
    </source>
</evidence>
<keyword evidence="9" id="KW-1185">Reference proteome</keyword>
<keyword evidence="4 7" id="KW-1133">Transmembrane helix</keyword>
<feature type="transmembrane region" description="Helical" evidence="7">
    <location>
        <begin position="180"/>
        <end position="203"/>
    </location>
</feature>
<reference evidence="8 9" key="1">
    <citation type="submission" date="2019-02" db="EMBL/GenBank/DDBJ databases">
        <title>Deep-cultivation of Planctomycetes and their phenomic and genomic characterization uncovers novel biology.</title>
        <authorList>
            <person name="Wiegand S."/>
            <person name="Jogler M."/>
            <person name="Boedeker C."/>
            <person name="Pinto D."/>
            <person name="Vollmers J."/>
            <person name="Rivas-Marin E."/>
            <person name="Kohn T."/>
            <person name="Peeters S.H."/>
            <person name="Heuer A."/>
            <person name="Rast P."/>
            <person name="Oberbeckmann S."/>
            <person name="Bunk B."/>
            <person name="Jeske O."/>
            <person name="Meyerdierks A."/>
            <person name="Storesund J.E."/>
            <person name="Kallscheuer N."/>
            <person name="Luecker S."/>
            <person name="Lage O.M."/>
            <person name="Pohl T."/>
            <person name="Merkel B.J."/>
            <person name="Hornburger P."/>
            <person name="Mueller R.-W."/>
            <person name="Bruemmer F."/>
            <person name="Labrenz M."/>
            <person name="Spormann A.M."/>
            <person name="Op Den Camp H."/>
            <person name="Overmann J."/>
            <person name="Amann R."/>
            <person name="Jetten M.S.M."/>
            <person name="Mascher T."/>
            <person name="Medema M.H."/>
            <person name="Devos D.P."/>
            <person name="Kaster A.-K."/>
            <person name="Ovreas L."/>
            <person name="Rohde M."/>
            <person name="Galperin M.Y."/>
            <person name="Jogler C."/>
        </authorList>
    </citation>
    <scope>NUCLEOTIDE SEQUENCE [LARGE SCALE GENOMIC DNA]</scope>
    <source>
        <strain evidence="8 9">Pla144</strain>
    </source>
</reference>
<dbReference type="GO" id="GO:0055085">
    <property type="term" value="P:transmembrane transport"/>
    <property type="evidence" value="ECO:0007669"/>
    <property type="project" value="TreeGrafter"/>
</dbReference>
<evidence type="ECO:0008006" key="10">
    <source>
        <dbReference type="Google" id="ProtNLM"/>
    </source>
</evidence>
<keyword evidence="3 7" id="KW-0812">Transmembrane</keyword>
<organism evidence="8 9">
    <name type="scientific">Bythopirellula polymerisocia</name>
    <dbReference type="NCBI Taxonomy" id="2528003"/>
    <lineage>
        <taxon>Bacteria</taxon>
        <taxon>Pseudomonadati</taxon>
        <taxon>Planctomycetota</taxon>
        <taxon>Planctomycetia</taxon>
        <taxon>Pirellulales</taxon>
        <taxon>Lacipirellulaceae</taxon>
        <taxon>Bythopirellula</taxon>
    </lineage>
</organism>
<feature type="transmembrane region" description="Helical" evidence="7">
    <location>
        <begin position="12"/>
        <end position="35"/>
    </location>
</feature>
<feature type="transmembrane region" description="Helical" evidence="7">
    <location>
        <begin position="333"/>
        <end position="355"/>
    </location>
</feature>
<evidence type="ECO:0000256" key="2">
    <source>
        <dbReference type="ARBA" id="ARBA00009773"/>
    </source>
</evidence>
<keyword evidence="5 7" id="KW-0472">Membrane</keyword>
<comment type="subcellular location">
    <subcellularLocation>
        <location evidence="1">Membrane</location>
        <topology evidence="1">Multi-pass membrane protein</topology>
    </subcellularLocation>
</comment>
<dbReference type="Proteomes" id="UP000318437">
    <property type="component" value="Unassembled WGS sequence"/>
</dbReference>
<dbReference type="PANTHER" id="PTHR21716">
    <property type="entry name" value="TRANSMEMBRANE PROTEIN"/>
    <property type="match status" value="1"/>
</dbReference>
<feature type="compositionally biased region" description="Basic and acidic residues" evidence="6">
    <location>
        <begin position="139"/>
        <end position="156"/>
    </location>
</feature>
<accession>A0A5C6CVY2</accession>
<evidence type="ECO:0000256" key="6">
    <source>
        <dbReference type="SAM" id="MobiDB-lite"/>
    </source>
</evidence>
<dbReference type="Pfam" id="PF01594">
    <property type="entry name" value="AI-2E_transport"/>
    <property type="match status" value="1"/>
</dbReference>
<dbReference type="EMBL" id="SJPS01000003">
    <property type="protein sequence ID" value="TWU27667.1"/>
    <property type="molecule type" value="Genomic_DNA"/>
</dbReference>
<evidence type="ECO:0000256" key="3">
    <source>
        <dbReference type="ARBA" id="ARBA00022692"/>
    </source>
</evidence>
<dbReference type="AlphaFoldDB" id="A0A5C6CVY2"/>
<feature type="transmembrane region" description="Helical" evidence="7">
    <location>
        <begin position="264"/>
        <end position="295"/>
    </location>
</feature>
<dbReference type="InterPro" id="IPR002549">
    <property type="entry name" value="AI-2E-like"/>
</dbReference>
<proteinExistence type="inferred from homology"/>
<name>A0A5C6CVY2_9BACT</name>
<evidence type="ECO:0000313" key="9">
    <source>
        <dbReference type="Proteomes" id="UP000318437"/>
    </source>
</evidence>
<feature type="transmembrane region" description="Helical" evidence="7">
    <location>
        <begin position="70"/>
        <end position="92"/>
    </location>
</feature>
<comment type="similarity">
    <text evidence="2">Belongs to the autoinducer-2 exporter (AI-2E) (TC 2.A.86) family.</text>
</comment>
<feature type="transmembrane region" description="Helical" evidence="7">
    <location>
        <begin position="42"/>
        <end position="64"/>
    </location>
</feature>
<dbReference type="RefSeq" id="WP_197530602.1">
    <property type="nucleotide sequence ID" value="NZ_SJPS01000003.1"/>
</dbReference>